<evidence type="ECO:0000256" key="1">
    <source>
        <dbReference type="ARBA" id="ARBA00022723"/>
    </source>
</evidence>
<evidence type="ECO:0000313" key="8">
    <source>
        <dbReference type="Proteomes" id="UP001163846"/>
    </source>
</evidence>
<feature type="compositionally biased region" description="Pro residues" evidence="5">
    <location>
        <begin position="171"/>
        <end position="183"/>
    </location>
</feature>
<accession>A0AA38PJ44</accession>
<feature type="compositionally biased region" description="Low complexity" evidence="5">
    <location>
        <begin position="40"/>
        <end position="57"/>
    </location>
</feature>
<feature type="compositionally biased region" description="Low complexity" evidence="5">
    <location>
        <begin position="748"/>
        <end position="763"/>
    </location>
</feature>
<dbReference type="SUPFAM" id="SSF57903">
    <property type="entry name" value="FYVE/PHD zinc finger"/>
    <property type="match status" value="1"/>
</dbReference>
<feature type="compositionally biased region" description="Low complexity" evidence="5">
    <location>
        <begin position="93"/>
        <end position="113"/>
    </location>
</feature>
<dbReference type="Gene3D" id="3.30.40.10">
    <property type="entry name" value="Zinc/RING finger domain, C3HC4 (zinc finger)"/>
    <property type="match status" value="1"/>
</dbReference>
<feature type="region of interest" description="Disordered" evidence="5">
    <location>
        <begin position="510"/>
        <end position="529"/>
    </location>
</feature>
<sequence>MSSIAVDDQQSQGNDNDQPRTPTKSSSSLPPTENVIMAESANGSIGSSNSSNIPGHSKGLSNRYAHLPTPQSPNDLAHYAPRLTHDPESPIVSHISHSLASSSTSGQSSANTSFLDWTPRPSSVKPQRFITPDSSPFAGRFDFQHSTTTLSTPRRPPPASDVYSLVSSFTPPLPHRTPSPSPSEPHSAGLSSPFVAKASRPSSVSPNNSSELPPFLNTIPDGTASTSAISTPPISPLLASGSNSAPSNSITPPVSAGGELNRIHQAIQQQHNDVENRRPDYLMRTKRTISEVDPSGFMEDENAFERDRFSSVGIMESPMKGRRIKLFQETSEESFEESLMAGGYGRYRTAEWVRQPQPIVVNAGTGAPVNVVAHLEEVQQQEPPPPLTEKEIRKQKRLNAFRSTHLVSSRLYPVELEGKGRVLLDVPAERNEVDASVASKKRTSGKRKRKAESSAKERRAAAAAAAAEESADKPNWPDAEFPWRLRTEERVEQSQAEEKERLQWIERYLDRDTDDDDDNDSENTSGRAYNGIIDAEDEVLPSSVWGVVYDDGEDQPIPYRPGRGKMVPLSGDPGQETKINRKRSAYFPSDPADARAALLSKKNVRALSFRRQRSLSRRRSNGGGAEDEILCICHGVDDGRDLVQCDACKTWYHLECIGIDDISDLGPPEDEWFCYRCESINDSPPSVEAVVPVQDFEPTFAPTDDTPRRRQADSQFFHSPAPESPTQSWNLGVSHIPKTPTRNPAHNSDFGSGFSSSSHYPSSRHGPFTPRHEIRDVRVISTPSGPFDPFGSDDTRFDPTSTPSRGIKFGMPFATPNGKNNLSSRVFQTPSKPSVRGNIGTPGSASFGASGFLSSALSERGGSSGGGSAGQIDSSPYLYPRPPPGLRYDDASPIRRDGHRIRRIADPESPLARKGKGRALDFGVGA</sequence>
<dbReference type="Pfam" id="PF00628">
    <property type="entry name" value="PHD"/>
    <property type="match status" value="1"/>
</dbReference>
<evidence type="ECO:0000313" key="7">
    <source>
        <dbReference type="EMBL" id="KAJ3843613.1"/>
    </source>
</evidence>
<feature type="region of interest" description="Disordered" evidence="5">
    <location>
        <begin position="555"/>
        <end position="577"/>
    </location>
</feature>
<keyword evidence="2 4" id="KW-0863">Zinc-finger</keyword>
<feature type="compositionally biased region" description="Basic and acidic residues" evidence="5">
    <location>
        <begin position="887"/>
        <end position="896"/>
    </location>
</feature>
<evidence type="ECO:0000256" key="5">
    <source>
        <dbReference type="SAM" id="MobiDB-lite"/>
    </source>
</evidence>
<dbReference type="CDD" id="cd15522">
    <property type="entry name" value="PHD_TAF3"/>
    <property type="match status" value="1"/>
</dbReference>
<evidence type="ECO:0000256" key="2">
    <source>
        <dbReference type="ARBA" id="ARBA00022771"/>
    </source>
</evidence>
<keyword evidence="8" id="KW-1185">Reference proteome</keyword>
<dbReference type="EMBL" id="MU805972">
    <property type="protein sequence ID" value="KAJ3843613.1"/>
    <property type="molecule type" value="Genomic_DNA"/>
</dbReference>
<feature type="compositionally biased region" description="Polar residues" evidence="5">
    <location>
        <begin position="817"/>
        <end position="832"/>
    </location>
</feature>
<feature type="compositionally biased region" description="Acidic residues" evidence="5">
    <location>
        <begin position="512"/>
        <end position="521"/>
    </location>
</feature>
<feature type="region of interest" description="Disordered" evidence="5">
    <location>
        <begin position="858"/>
        <end position="926"/>
    </location>
</feature>
<feature type="compositionally biased region" description="Basic and acidic residues" evidence="5">
    <location>
        <begin position="451"/>
        <end position="460"/>
    </location>
</feature>
<feature type="compositionally biased region" description="Low complexity" evidence="5">
    <location>
        <begin position="7"/>
        <end position="32"/>
    </location>
</feature>
<dbReference type="GO" id="GO:0008270">
    <property type="term" value="F:zinc ion binding"/>
    <property type="evidence" value="ECO:0007669"/>
    <property type="project" value="UniProtKB-KW"/>
</dbReference>
<feature type="compositionally biased region" description="Low complexity" evidence="5">
    <location>
        <begin position="223"/>
        <end position="232"/>
    </location>
</feature>
<dbReference type="AlphaFoldDB" id="A0AA38PJ44"/>
<feature type="compositionally biased region" description="Polar residues" evidence="5">
    <location>
        <begin position="240"/>
        <end position="252"/>
    </location>
</feature>
<proteinExistence type="predicted"/>
<evidence type="ECO:0000256" key="3">
    <source>
        <dbReference type="ARBA" id="ARBA00022833"/>
    </source>
</evidence>
<feature type="domain" description="PHD-type" evidence="6">
    <location>
        <begin position="628"/>
        <end position="680"/>
    </location>
</feature>
<dbReference type="SMART" id="SM00249">
    <property type="entry name" value="PHD"/>
    <property type="match status" value="1"/>
</dbReference>
<dbReference type="InterPro" id="IPR013083">
    <property type="entry name" value="Znf_RING/FYVE/PHD"/>
</dbReference>
<comment type="caution">
    <text evidence="7">The sequence shown here is derived from an EMBL/GenBank/DDBJ whole genome shotgun (WGS) entry which is preliminary data.</text>
</comment>
<evidence type="ECO:0000259" key="6">
    <source>
        <dbReference type="PROSITE" id="PS50016"/>
    </source>
</evidence>
<gene>
    <name evidence="7" type="ORF">F5878DRAFT_257417</name>
</gene>
<feature type="compositionally biased region" description="Basic residues" evidence="5">
    <location>
        <begin position="439"/>
        <end position="450"/>
    </location>
</feature>
<keyword evidence="3" id="KW-0862">Zinc</keyword>
<feature type="region of interest" description="Disordered" evidence="5">
    <location>
        <begin position="698"/>
        <end position="842"/>
    </location>
</feature>
<feature type="compositionally biased region" description="Low complexity" evidence="5">
    <location>
        <begin position="199"/>
        <end position="214"/>
    </location>
</feature>
<dbReference type="PROSITE" id="PS01359">
    <property type="entry name" value="ZF_PHD_1"/>
    <property type="match status" value="1"/>
</dbReference>
<organism evidence="7 8">
    <name type="scientific">Lentinula raphanica</name>
    <dbReference type="NCBI Taxonomy" id="153919"/>
    <lineage>
        <taxon>Eukaryota</taxon>
        <taxon>Fungi</taxon>
        <taxon>Dikarya</taxon>
        <taxon>Basidiomycota</taxon>
        <taxon>Agaricomycotina</taxon>
        <taxon>Agaricomycetes</taxon>
        <taxon>Agaricomycetidae</taxon>
        <taxon>Agaricales</taxon>
        <taxon>Marasmiineae</taxon>
        <taxon>Omphalotaceae</taxon>
        <taxon>Lentinula</taxon>
    </lineage>
</organism>
<feature type="region of interest" description="Disordered" evidence="5">
    <location>
        <begin position="1"/>
        <end position="256"/>
    </location>
</feature>
<name>A0AA38PJ44_9AGAR</name>
<reference evidence="7" key="1">
    <citation type="submission" date="2022-08" db="EMBL/GenBank/DDBJ databases">
        <authorList>
            <consortium name="DOE Joint Genome Institute"/>
            <person name="Min B."/>
            <person name="Riley R."/>
            <person name="Sierra-Patev S."/>
            <person name="Naranjo-Ortiz M."/>
            <person name="Looney B."/>
            <person name="Konkel Z."/>
            <person name="Slot J.C."/>
            <person name="Sakamoto Y."/>
            <person name="Steenwyk J.L."/>
            <person name="Rokas A."/>
            <person name="Carro J."/>
            <person name="Camarero S."/>
            <person name="Ferreira P."/>
            <person name="Molpeceres G."/>
            <person name="Ruiz-Duenas F.J."/>
            <person name="Serrano A."/>
            <person name="Henrissat B."/>
            <person name="Drula E."/>
            <person name="Hughes K.W."/>
            <person name="Mata J.L."/>
            <person name="Ishikawa N.K."/>
            <person name="Vargas-Isla R."/>
            <person name="Ushijima S."/>
            <person name="Smith C.A."/>
            <person name="Ahrendt S."/>
            <person name="Andreopoulos W."/>
            <person name="He G."/>
            <person name="Labutti K."/>
            <person name="Lipzen A."/>
            <person name="Ng V."/>
            <person name="Sandor L."/>
            <person name="Barry K."/>
            <person name="Martinez A.T."/>
            <person name="Xiao Y."/>
            <person name="Gibbons J.G."/>
            <person name="Terashima K."/>
            <person name="Hibbett D.S."/>
            <person name="Grigoriev I.V."/>
        </authorList>
    </citation>
    <scope>NUCLEOTIDE SEQUENCE</scope>
    <source>
        <strain evidence="7">TFB9207</strain>
    </source>
</reference>
<dbReference type="InterPro" id="IPR001965">
    <property type="entry name" value="Znf_PHD"/>
</dbReference>
<dbReference type="Proteomes" id="UP001163846">
    <property type="component" value="Unassembled WGS sequence"/>
</dbReference>
<evidence type="ECO:0000256" key="4">
    <source>
        <dbReference type="PROSITE-ProRule" id="PRU00146"/>
    </source>
</evidence>
<dbReference type="InterPro" id="IPR019787">
    <property type="entry name" value="Znf_PHD-finger"/>
</dbReference>
<feature type="region of interest" description="Disordered" evidence="5">
    <location>
        <begin position="432"/>
        <end position="479"/>
    </location>
</feature>
<dbReference type="PROSITE" id="PS50016">
    <property type="entry name" value="ZF_PHD_2"/>
    <property type="match status" value="1"/>
</dbReference>
<protein>
    <recommendedName>
        <fullName evidence="6">PHD-type domain-containing protein</fullName>
    </recommendedName>
</protein>
<keyword evidence="1" id="KW-0479">Metal-binding</keyword>
<dbReference type="InterPro" id="IPR011011">
    <property type="entry name" value="Znf_FYVE_PHD"/>
</dbReference>
<dbReference type="InterPro" id="IPR019786">
    <property type="entry name" value="Zinc_finger_PHD-type_CS"/>
</dbReference>